<reference evidence="2" key="1">
    <citation type="submission" date="2020-06" db="EMBL/GenBank/DDBJ databases">
        <authorList>
            <person name="Li T."/>
            <person name="Hu X."/>
            <person name="Zhang T."/>
            <person name="Song X."/>
            <person name="Zhang H."/>
            <person name="Dai N."/>
            <person name="Sheng W."/>
            <person name="Hou X."/>
            <person name="Wei L."/>
        </authorList>
    </citation>
    <scope>NUCLEOTIDE SEQUENCE</scope>
    <source>
        <strain evidence="2">G01</strain>
        <tissue evidence="2">Leaf</tissue>
    </source>
</reference>
<dbReference type="Gene3D" id="1.20.1280.50">
    <property type="match status" value="1"/>
</dbReference>
<comment type="caution">
    <text evidence="2">The sequence shown here is derived from an EMBL/GenBank/DDBJ whole genome shotgun (WGS) entry which is preliminary data.</text>
</comment>
<dbReference type="AlphaFoldDB" id="A0AAW2MU48"/>
<protein>
    <submittedName>
        <fullName evidence="2">Transcriptional regulator STERILE APETALA</fullName>
    </submittedName>
</protein>
<reference evidence="2" key="2">
    <citation type="journal article" date="2024" name="Plant">
        <title>Genomic evolution and insights into agronomic trait innovations of Sesamum species.</title>
        <authorList>
            <person name="Miao H."/>
            <person name="Wang L."/>
            <person name="Qu L."/>
            <person name="Liu H."/>
            <person name="Sun Y."/>
            <person name="Le M."/>
            <person name="Wang Q."/>
            <person name="Wei S."/>
            <person name="Zheng Y."/>
            <person name="Lin W."/>
            <person name="Duan Y."/>
            <person name="Cao H."/>
            <person name="Xiong S."/>
            <person name="Wang X."/>
            <person name="Wei L."/>
            <person name="Li C."/>
            <person name="Ma Q."/>
            <person name="Ju M."/>
            <person name="Zhao R."/>
            <person name="Li G."/>
            <person name="Mu C."/>
            <person name="Tian Q."/>
            <person name="Mei H."/>
            <person name="Zhang T."/>
            <person name="Gao T."/>
            <person name="Zhang H."/>
        </authorList>
    </citation>
    <scope>NUCLEOTIDE SEQUENCE</scope>
    <source>
        <strain evidence="2">G01</strain>
    </source>
</reference>
<evidence type="ECO:0000313" key="2">
    <source>
        <dbReference type="EMBL" id="KAL0334073.1"/>
    </source>
</evidence>
<feature type="compositionally biased region" description="Low complexity" evidence="1">
    <location>
        <begin position="1"/>
        <end position="11"/>
    </location>
</feature>
<dbReference type="PROSITE" id="PS00678">
    <property type="entry name" value="WD_REPEATS_1"/>
    <property type="match status" value="1"/>
</dbReference>
<feature type="region of interest" description="Disordered" evidence="1">
    <location>
        <begin position="1"/>
        <end position="30"/>
    </location>
</feature>
<gene>
    <name evidence="2" type="ORF">Sangu_1563500</name>
</gene>
<dbReference type="Gene3D" id="2.130.10.10">
    <property type="entry name" value="YVTN repeat-like/Quinoprotein amine dehydrogenase"/>
    <property type="match status" value="1"/>
</dbReference>
<dbReference type="PANTHER" id="PTHR19855">
    <property type="entry name" value="WD40 REPEAT PROTEIN 12, 37"/>
    <property type="match status" value="1"/>
</dbReference>
<dbReference type="SUPFAM" id="SSF50978">
    <property type="entry name" value="WD40 repeat-like"/>
    <property type="match status" value="1"/>
</dbReference>
<sequence length="346" mass="38610">MSASSSSSYSSREVEGGDGGGGGVEGPSSSRSRIRWANEVWPAPFLEALAVRITVDASATVGRIAAAQALLNVFQVCSTWRAVSRSELLWQNLTRRIWNVRHLTRNTWQQEYIYRQRTACNFQFRRCVYTTLHFIPTVNNNNNNDGLSCRRLALSDHHLAAGFSDGAVHLFHLPGGFHASTFYPQHRDRLGRFSSAVSGIILSDVRIVFATLDGDIHTTDIEDEDIAPLRRAHLGDVVNHGALVDFTGCDRWWVGLYAGNNIAVACTRLRVIVFDLQNQGIILREEEPRRRIMVGLFDATNESALITDDRGVASMRLVANLDERYERYVAACSSDGTIHLWNFGAE</sequence>
<dbReference type="PANTHER" id="PTHR19855:SF31">
    <property type="entry name" value="TRANSCRIPTIONAL REGULATOR STERILE APETALA"/>
    <property type="match status" value="1"/>
</dbReference>
<dbReference type="EMBL" id="JACGWK010000009">
    <property type="protein sequence ID" value="KAL0334073.1"/>
    <property type="molecule type" value="Genomic_DNA"/>
</dbReference>
<dbReference type="SUPFAM" id="SSF81383">
    <property type="entry name" value="F-box domain"/>
    <property type="match status" value="1"/>
</dbReference>
<dbReference type="InterPro" id="IPR036047">
    <property type="entry name" value="F-box-like_dom_sf"/>
</dbReference>
<dbReference type="InterPro" id="IPR036322">
    <property type="entry name" value="WD40_repeat_dom_sf"/>
</dbReference>
<dbReference type="InterPro" id="IPR019775">
    <property type="entry name" value="WD40_repeat_CS"/>
</dbReference>
<accession>A0AAW2MU48</accession>
<name>A0AAW2MU48_9LAMI</name>
<dbReference type="InterPro" id="IPR015943">
    <property type="entry name" value="WD40/YVTN_repeat-like_dom_sf"/>
</dbReference>
<evidence type="ECO:0000256" key="1">
    <source>
        <dbReference type="SAM" id="MobiDB-lite"/>
    </source>
</evidence>
<organism evidence="2">
    <name type="scientific">Sesamum angustifolium</name>
    <dbReference type="NCBI Taxonomy" id="2727405"/>
    <lineage>
        <taxon>Eukaryota</taxon>
        <taxon>Viridiplantae</taxon>
        <taxon>Streptophyta</taxon>
        <taxon>Embryophyta</taxon>
        <taxon>Tracheophyta</taxon>
        <taxon>Spermatophyta</taxon>
        <taxon>Magnoliopsida</taxon>
        <taxon>eudicotyledons</taxon>
        <taxon>Gunneridae</taxon>
        <taxon>Pentapetalae</taxon>
        <taxon>asterids</taxon>
        <taxon>lamiids</taxon>
        <taxon>Lamiales</taxon>
        <taxon>Pedaliaceae</taxon>
        <taxon>Sesamum</taxon>
    </lineage>
</organism>
<proteinExistence type="predicted"/>